<comment type="similarity">
    <text evidence="6">Belongs to the ClpA/ClpB family.</text>
</comment>
<dbReference type="Proteomes" id="UP000724149">
    <property type="component" value="Unassembled WGS sequence"/>
</dbReference>
<protein>
    <submittedName>
        <fullName evidence="9">ATP-dependent Clp protease ATP-binding subunit</fullName>
    </submittedName>
</protein>
<keyword evidence="10" id="KW-1185">Reference proteome</keyword>
<dbReference type="InterPro" id="IPR027417">
    <property type="entry name" value="P-loop_NTPase"/>
</dbReference>
<evidence type="ECO:0000256" key="5">
    <source>
        <dbReference type="PROSITE-ProRule" id="PRU01251"/>
    </source>
</evidence>
<dbReference type="InterPro" id="IPR041546">
    <property type="entry name" value="ClpA/ClpB_AAA_lid"/>
</dbReference>
<dbReference type="SUPFAM" id="SSF81923">
    <property type="entry name" value="Double Clp-N motif"/>
    <property type="match status" value="1"/>
</dbReference>
<dbReference type="InterPro" id="IPR001270">
    <property type="entry name" value="ClpA/B"/>
</dbReference>
<dbReference type="PANTHER" id="PTHR11638:SF175">
    <property type="entry name" value="ATP-DEPENDENT CLP PROTEASE, ATP-BINDING SUBUNIT CLPC"/>
    <property type="match status" value="1"/>
</dbReference>
<keyword evidence="2 6" id="KW-0547">Nucleotide-binding</keyword>
<dbReference type="InterPro" id="IPR036628">
    <property type="entry name" value="Clp_N_dom_sf"/>
</dbReference>
<dbReference type="RefSeq" id="WP_204720298.1">
    <property type="nucleotide sequence ID" value="NZ_JACSNR010000004.1"/>
</dbReference>
<keyword evidence="9" id="KW-0378">Hydrolase</keyword>
<dbReference type="GO" id="GO:0006508">
    <property type="term" value="P:proteolysis"/>
    <property type="evidence" value="ECO:0007669"/>
    <property type="project" value="UniProtKB-KW"/>
</dbReference>
<dbReference type="InterPro" id="IPR019489">
    <property type="entry name" value="Clp_ATPase_C"/>
</dbReference>
<dbReference type="InterPro" id="IPR003959">
    <property type="entry name" value="ATPase_AAA_core"/>
</dbReference>
<keyword evidence="3 6" id="KW-0067">ATP-binding</keyword>
<dbReference type="PANTHER" id="PTHR11638">
    <property type="entry name" value="ATP-DEPENDENT CLP PROTEASE"/>
    <property type="match status" value="1"/>
</dbReference>
<feature type="domain" description="Clp R" evidence="8">
    <location>
        <begin position="4"/>
        <end position="147"/>
    </location>
</feature>
<dbReference type="CDD" id="cd19499">
    <property type="entry name" value="RecA-like_ClpB_Hsp104-like"/>
    <property type="match status" value="1"/>
</dbReference>
<dbReference type="GO" id="GO:0005524">
    <property type="term" value="F:ATP binding"/>
    <property type="evidence" value="ECO:0007669"/>
    <property type="project" value="UniProtKB-KW"/>
</dbReference>
<evidence type="ECO:0000259" key="7">
    <source>
        <dbReference type="PROSITE" id="PS50151"/>
    </source>
</evidence>
<dbReference type="InterPro" id="IPR003593">
    <property type="entry name" value="AAA+_ATPase"/>
</dbReference>
<comment type="caution">
    <text evidence="9">The sequence shown here is derived from an EMBL/GenBank/DDBJ whole genome shotgun (WGS) entry which is preliminary data.</text>
</comment>
<dbReference type="Gene3D" id="4.10.860.10">
    <property type="entry name" value="UVR domain"/>
    <property type="match status" value="1"/>
</dbReference>
<dbReference type="SMART" id="SM01086">
    <property type="entry name" value="ClpB_D2-small"/>
    <property type="match status" value="1"/>
</dbReference>
<dbReference type="PROSITE" id="PS51903">
    <property type="entry name" value="CLP_R"/>
    <property type="match status" value="1"/>
</dbReference>
<evidence type="ECO:0000256" key="4">
    <source>
        <dbReference type="ARBA" id="ARBA00023186"/>
    </source>
</evidence>
<dbReference type="Gene3D" id="3.40.50.300">
    <property type="entry name" value="P-loop containing nucleotide triphosphate hydrolases"/>
    <property type="match status" value="2"/>
</dbReference>
<keyword evidence="4 6" id="KW-0143">Chaperone</keyword>
<dbReference type="PROSITE" id="PS50151">
    <property type="entry name" value="UVR"/>
    <property type="match status" value="1"/>
</dbReference>
<keyword evidence="9" id="KW-0645">Protease</keyword>
<dbReference type="PROSITE" id="PS00871">
    <property type="entry name" value="CLPAB_2"/>
    <property type="match status" value="1"/>
</dbReference>
<gene>
    <name evidence="9" type="ORF">H9X81_04950</name>
</gene>
<dbReference type="InterPro" id="IPR001943">
    <property type="entry name" value="UVR_dom"/>
</dbReference>
<dbReference type="SUPFAM" id="SSF52540">
    <property type="entry name" value="P-loop containing nucleoside triphosphate hydrolases"/>
    <property type="match status" value="2"/>
</dbReference>
<dbReference type="PRINTS" id="PR00300">
    <property type="entry name" value="CLPPROTEASEA"/>
</dbReference>
<organism evidence="9 10">
    <name type="scientific">Hydrogenoanaerobacterium saccharovorans</name>
    <dbReference type="NCBI Taxonomy" id="474960"/>
    <lineage>
        <taxon>Bacteria</taxon>
        <taxon>Bacillati</taxon>
        <taxon>Bacillota</taxon>
        <taxon>Clostridia</taxon>
        <taxon>Eubacteriales</taxon>
        <taxon>Oscillospiraceae</taxon>
        <taxon>Hydrogenoanaerobacterium</taxon>
    </lineage>
</organism>
<evidence type="ECO:0000313" key="9">
    <source>
        <dbReference type="EMBL" id="MBM6923040.1"/>
    </source>
</evidence>
<dbReference type="Pfam" id="PF10431">
    <property type="entry name" value="ClpB_D2-small"/>
    <property type="match status" value="1"/>
</dbReference>
<dbReference type="Pfam" id="PF00004">
    <property type="entry name" value="AAA"/>
    <property type="match status" value="1"/>
</dbReference>
<dbReference type="PROSITE" id="PS00870">
    <property type="entry name" value="CLPAB_1"/>
    <property type="match status" value="1"/>
</dbReference>
<dbReference type="Gene3D" id="1.10.1780.10">
    <property type="entry name" value="Clp, N-terminal domain"/>
    <property type="match status" value="1"/>
</dbReference>
<proteinExistence type="inferred from homology"/>
<dbReference type="SMART" id="SM00382">
    <property type="entry name" value="AAA"/>
    <property type="match status" value="2"/>
</dbReference>
<sequence length="810" mass="89298">MYRFGDFTSRANTAINLAIKISGELGHTYVGSEHLLWGLCGEGSGVAYCALQARHVSAGQLSELLVRTIGRGSPVSLTPDDLTPRSRRILERAAQQARKNGCALAGTEHILASILAERESFAVRFLEEIGVNERELLRTVTDTLEGDAMQQTSEYRTQRGSARSARTPILDKYSRDLTELAAAGKIDPVIGREAELERVMRILCRRTKNNPCLIGEAGVGKTAIVEALARKIAAGEVPDGLRGKRLVSLDLTSMVAGTKYRGDFEDRVKNVLAEVTAAGNVLLFIDEIHNIVGVGAAEGAIDAANILKPPLSRGELQVIGATTLDEYHRHIETDSALERRFQTVLVEEPDEEYAVRILAGLRERYEAHHKVRIPDESIQTAVRLSARYIGDRLLPDKALDLLDEAASKVSLAAFEAPEQQESMEDQLKRLLEEKNSAVTRQDYETAAVLRDEEARLRAEMELESPETDPRPKVTPDDVAEIVSSASGIDVKKLDAEESQRLAHLEEALHQSVIGQEEAVRLVAAAVRRGRVGIADPGRPMGSFLFLGPTGVGKTELCRALARELFGTEKALIRLDMSEYMEKHTVSRLVGSPPGYVGYEEGGQLTERVRRRPWCVLLFDEMEKAHPDVYDLLLQVLGDGFLTDSSGRKVNFRNTIVILTSNLGAREISDSTPLGFASGEPGAEQRRAEIRRAAMAEVRRQLRPEFLGRLDQIVVFDALGREELRQIAGHQLQDLARRVLPLGCHLEFDPSLVDSLIDEKACRSYGARPVLKAIREKVEDPLADASLAGTLPEGEVLCRRENDRTVFEKIG</sequence>
<evidence type="ECO:0000256" key="2">
    <source>
        <dbReference type="ARBA" id="ARBA00022741"/>
    </source>
</evidence>
<evidence type="ECO:0000259" key="8">
    <source>
        <dbReference type="PROSITE" id="PS51903"/>
    </source>
</evidence>
<dbReference type="EMBL" id="JACSNR010000004">
    <property type="protein sequence ID" value="MBM6923040.1"/>
    <property type="molecule type" value="Genomic_DNA"/>
</dbReference>
<reference evidence="9 10" key="1">
    <citation type="journal article" date="2021" name="Sci. Rep.">
        <title>The distribution of antibiotic resistance genes in chicken gut microbiota commensals.</title>
        <authorList>
            <person name="Juricova H."/>
            <person name="Matiasovicova J."/>
            <person name="Kubasova T."/>
            <person name="Cejkova D."/>
            <person name="Rychlik I."/>
        </authorList>
    </citation>
    <scope>NUCLEOTIDE SEQUENCE [LARGE SCALE GENOMIC DNA]</scope>
    <source>
        <strain evidence="9 10">An564</strain>
    </source>
</reference>
<evidence type="ECO:0000313" key="10">
    <source>
        <dbReference type="Proteomes" id="UP000724149"/>
    </source>
</evidence>
<dbReference type="InterPro" id="IPR018368">
    <property type="entry name" value="ClpA/B_CS1"/>
</dbReference>
<accession>A0ABS2GKL7</accession>
<dbReference type="InterPro" id="IPR028299">
    <property type="entry name" value="ClpA/B_CS2"/>
</dbReference>
<name>A0ABS2GKL7_9FIRM</name>
<keyword evidence="1 5" id="KW-0677">Repeat</keyword>
<dbReference type="InterPro" id="IPR004176">
    <property type="entry name" value="Clp_R_N"/>
</dbReference>
<evidence type="ECO:0000256" key="3">
    <source>
        <dbReference type="ARBA" id="ARBA00022840"/>
    </source>
</evidence>
<dbReference type="Pfam" id="PF07724">
    <property type="entry name" value="AAA_2"/>
    <property type="match status" value="1"/>
</dbReference>
<dbReference type="InterPro" id="IPR050130">
    <property type="entry name" value="ClpA_ClpB"/>
</dbReference>
<evidence type="ECO:0000256" key="1">
    <source>
        <dbReference type="ARBA" id="ARBA00022737"/>
    </source>
</evidence>
<dbReference type="Pfam" id="PF17871">
    <property type="entry name" value="AAA_lid_9"/>
    <property type="match status" value="1"/>
</dbReference>
<dbReference type="Pfam" id="PF02861">
    <property type="entry name" value="Clp_N"/>
    <property type="match status" value="1"/>
</dbReference>
<dbReference type="Gene3D" id="1.10.8.60">
    <property type="match status" value="2"/>
</dbReference>
<dbReference type="GO" id="GO:0008233">
    <property type="term" value="F:peptidase activity"/>
    <property type="evidence" value="ECO:0007669"/>
    <property type="project" value="UniProtKB-KW"/>
</dbReference>
<dbReference type="CDD" id="cd00009">
    <property type="entry name" value="AAA"/>
    <property type="match status" value="1"/>
</dbReference>
<evidence type="ECO:0000256" key="6">
    <source>
        <dbReference type="RuleBase" id="RU004432"/>
    </source>
</evidence>
<feature type="domain" description="UVR" evidence="7">
    <location>
        <begin position="424"/>
        <end position="459"/>
    </location>
</feature>